<keyword evidence="2" id="KW-0805">Transcription regulation</keyword>
<organism evidence="7 8">
    <name type="scientific">Dillenia turbinata</name>
    <dbReference type="NCBI Taxonomy" id="194707"/>
    <lineage>
        <taxon>Eukaryota</taxon>
        <taxon>Viridiplantae</taxon>
        <taxon>Streptophyta</taxon>
        <taxon>Embryophyta</taxon>
        <taxon>Tracheophyta</taxon>
        <taxon>Spermatophyta</taxon>
        <taxon>Magnoliopsida</taxon>
        <taxon>eudicotyledons</taxon>
        <taxon>Gunneridae</taxon>
        <taxon>Pentapetalae</taxon>
        <taxon>Dilleniales</taxon>
        <taxon>Dilleniaceae</taxon>
        <taxon>Dillenia</taxon>
    </lineage>
</organism>
<comment type="subcellular location">
    <subcellularLocation>
        <location evidence="1">Nucleus</location>
    </subcellularLocation>
</comment>
<evidence type="ECO:0000256" key="3">
    <source>
        <dbReference type="ARBA" id="ARBA00023125"/>
    </source>
</evidence>
<dbReference type="Pfam" id="PF00010">
    <property type="entry name" value="HLH"/>
    <property type="match status" value="1"/>
</dbReference>
<keyword evidence="8" id="KW-1185">Reference proteome</keyword>
<name>A0AAN8YXC1_9MAGN</name>
<proteinExistence type="predicted"/>
<dbReference type="GO" id="GO:0048766">
    <property type="term" value="P:root hair initiation"/>
    <property type="evidence" value="ECO:0007669"/>
    <property type="project" value="UniProtKB-ARBA"/>
</dbReference>
<dbReference type="GO" id="GO:0005634">
    <property type="term" value="C:nucleus"/>
    <property type="evidence" value="ECO:0007669"/>
    <property type="project" value="UniProtKB-SubCell"/>
</dbReference>
<protein>
    <submittedName>
        <fullName evidence="7">Myc-type, basic helix-loop-helix (BHLH) domain</fullName>
    </submittedName>
</protein>
<dbReference type="GO" id="GO:0000981">
    <property type="term" value="F:DNA-binding transcription factor activity, RNA polymerase II-specific"/>
    <property type="evidence" value="ECO:0007669"/>
    <property type="project" value="TreeGrafter"/>
</dbReference>
<dbReference type="PANTHER" id="PTHR16223">
    <property type="entry name" value="TRANSCRIPTION FACTOR BHLH83-RELATED"/>
    <property type="match status" value="1"/>
</dbReference>
<dbReference type="SMART" id="SM00353">
    <property type="entry name" value="HLH"/>
    <property type="match status" value="1"/>
</dbReference>
<dbReference type="EMBL" id="JBAMMX010000024">
    <property type="protein sequence ID" value="KAK6916337.1"/>
    <property type="molecule type" value="Genomic_DNA"/>
</dbReference>
<evidence type="ECO:0000256" key="4">
    <source>
        <dbReference type="ARBA" id="ARBA00023163"/>
    </source>
</evidence>
<sequence length="351" mass="37945">MDPEAEWNPLGGIYNSEEADFMAQLLSNFSFPNEIDGGSSLEVSSAFWTGHEATTSKADGNENLIYAFDAVNSNSFCFPEGVGCSCGGSAIFSPSGLETYYLSDPNKLFVKNDSSISEFSLGNEKNASSLVQVSTEVSNSSTEDSGDSRPAAVLAKNLQLGKDLDIQVLACALKDKSLEVSENPKKRTRSSEDSDIDLVMQVEKGKKHVKPKIKPKVASTSNIEENKSSYCSEDDSLASQYVNGGATSSSKAAAALNLKGKTRASRGSATDPQSVYARKRRERINERLSILQGLVPNGTKVDISTMLEEAVQYVKFLQLQIKLLSSDDLWMYAPIAYNGMDLGLDLNFSSP</sequence>
<keyword evidence="4" id="KW-0804">Transcription</keyword>
<evidence type="ECO:0000313" key="7">
    <source>
        <dbReference type="EMBL" id="KAK6916337.1"/>
    </source>
</evidence>
<dbReference type="InterPro" id="IPR011598">
    <property type="entry name" value="bHLH_dom"/>
</dbReference>
<dbReference type="Gene3D" id="4.10.280.10">
    <property type="entry name" value="Helix-loop-helix DNA-binding domain"/>
    <property type="match status" value="1"/>
</dbReference>
<dbReference type="FunFam" id="4.10.280.10:FF:000022">
    <property type="entry name" value="Basic helix-loop-helix transcription factor"/>
    <property type="match status" value="1"/>
</dbReference>
<reference evidence="7 8" key="1">
    <citation type="submission" date="2023-12" db="EMBL/GenBank/DDBJ databases">
        <title>A high-quality genome assembly for Dillenia turbinata (Dilleniales).</title>
        <authorList>
            <person name="Chanderbali A."/>
        </authorList>
    </citation>
    <scope>NUCLEOTIDE SEQUENCE [LARGE SCALE GENOMIC DNA]</scope>
    <source>
        <strain evidence="7">LSX21</strain>
        <tissue evidence="7">Leaf</tissue>
    </source>
</reference>
<dbReference type="CDD" id="cd11454">
    <property type="entry name" value="bHLH_AtIND_like"/>
    <property type="match status" value="1"/>
</dbReference>
<dbReference type="InterPro" id="IPR036638">
    <property type="entry name" value="HLH_DNA-bd_sf"/>
</dbReference>
<dbReference type="SUPFAM" id="SSF47459">
    <property type="entry name" value="HLH, helix-loop-helix DNA-binding domain"/>
    <property type="match status" value="1"/>
</dbReference>
<gene>
    <name evidence="7" type="ORF">RJ641_019198</name>
</gene>
<evidence type="ECO:0000256" key="1">
    <source>
        <dbReference type="ARBA" id="ARBA00004123"/>
    </source>
</evidence>
<accession>A0AAN8YXC1</accession>
<comment type="caution">
    <text evidence="7">The sequence shown here is derived from an EMBL/GenBank/DDBJ whole genome shotgun (WGS) entry which is preliminary data.</text>
</comment>
<feature type="domain" description="BHLH" evidence="6">
    <location>
        <begin position="268"/>
        <end position="317"/>
    </location>
</feature>
<keyword evidence="5" id="KW-0539">Nucleus</keyword>
<dbReference type="GO" id="GO:0046983">
    <property type="term" value="F:protein dimerization activity"/>
    <property type="evidence" value="ECO:0007669"/>
    <property type="project" value="InterPro"/>
</dbReference>
<evidence type="ECO:0000256" key="5">
    <source>
        <dbReference type="ARBA" id="ARBA00023242"/>
    </source>
</evidence>
<evidence type="ECO:0000313" key="8">
    <source>
        <dbReference type="Proteomes" id="UP001370490"/>
    </source>
</evidence>
<dbReference type="InterPro" id="IPR045843">
    <property type="entry name" value="IND-like"/>
</dbReference>
<dbReference type="PROSITE" id="PS50888">
    <property type="entry name" value="BHLH"/>
    <property type="match status" value="1"/>
</dbReference>
<evidence type="ECO:0000259" key="6">
    <source>
        <dbReference type="PROSITE" id="PS50888"/>
    </source>
</evidence>
<dbReference type="Proteomes" id="UP001370490">
    <property type="component" value="Unassembled WGS sequence"/>
</dbReference>
<keyword evidence="3" id="KW-0238">DNA-binding</keyword>
<dbReference type="AlphaFoldDB" id="A0AAN8YXC1"/>
<dbReference type="PANTHER" id="PTHR16223:SF274">
    <property type="entry name" value="TRANSCRIPTION FACTOR BHLH84"/>
    <property type="match status" value="1"/>
</dbReference>
<dbReference type="GO" id="GO:0000978">
    <property type="term" value="F:RNA polymerase II cis-regulatory region sequence-specific DNA binding"/>
    <property type="evidence" value="ECO:0007669"/>
    <property type="project" value="TreeGrafter"/>
</dbReference>
<evidence type="ECO:0000256" key="2">
    <source>
        <dbReference type="ARBA" id="ARBA00023015"/>
    </source>
</evidence>